<evidence type="ECO:0000256" key="9">
    <source>
        <dbReference type="ARBA" id="ARBA00022777"/>
    </source>
</evidence>
<dbReference type="InterPro" id="IPR005467">
    <property type="entry name" value="His_kinase_dom"/>
</dbReference>
<organism evidence="18 19">
    <name type="scientific">Schaalia hyovaginalis</name>
    <dbReference type="NCBI Taxonomy" id="29316"/>
    <lineage>
        <taxon>Bacteria</taxon>
        <taxon>Bacillati</taxon>
        <taxon>Actinomycetota</taxon>
        <taxon>Actinomycetes</taxon>
        <taxon>Actinomycetales</taxon>
        <taxon>Actinomycetaceae</taxon>
        <taxon>Schaalia</taxon>
    </lineage>
</organism>
<evidence type="ECO:0000256" key="11">
    <source>
        <dbReference type="ARBA" id="ARBA00022989"/>
    </source>
</evidence>
<dbReference type="InterPro" id="IPR003594">
    <property type="entry name" value="HATPase_dom"/>
</dbReference>
<sequence length="551" mass="59752">MREQGPESGGRARSVPSRRLLAPLVGAWKRSRVGARLLSSKPASAVRRSLSIRSALAVTAAALALMSVFALTVSAQLRTSAFESRKDLVLDDAAVRFSSARQTFDQSTASTPDQVQETARQVVESIRSSAAGAGAVSVALLRSPDSLTSFRINQIVDADVLDLIDRTMRQAVRDSGSAQWQSVSIRLSDSSGAPGILVGMEVEIPRAGPHELYIVYSLASDQRQVDMAMRVLLVAAIPIVLGLPLAVFWMLYKFLLPVRRTADAAKHLASGDLDARVDVHGEDEMADLSRAFNDMAASLQDKIEEYDELSQLQQRFVSDVSHELRTPLTTIRMADSIIWDNRESLPAAAKRSAELLHEQTDRMDSLFTDLLEISRYDARSADLAAELTDLRAVVAKVVKANAELAQRLGVEVTVREPDHRCAASIDARRIERVLRNLLVNALEFADRTSVDITIAQNEEAVAVRVRDHGVGMTEETAARVFDRFYRADASRKRTTGGTGLGLSIAAEDVALHGGILTARGEPGNGSSFLMTIPKEPGAPIGPGPLGLWEDA</sequence>
<dbReference type="FunFam" id="1.10.287.130:FF:000010">
    <property type="entry name" value="Two-component sensor histidine kinase"/>
    <property type="match status" value="1"/>
</dbReference>
<dbReference type="PANTHER" id="PTHR45528:SF1">
    <property type="entry name" value="SENSOR HISTIDINE KINASE CPXA"/>
    <property type="match status" value="1"/>
</dbReference>
<dbReference type="SUPFAM" id="SSF55874">
    <property type="entry name" value="ATPase domain of HSP90 chaperone/DNA topoisomerase II/histidine kinase"/>
    <property type="match status" value="1"/>
</dbReference>
<evidence type="ECO:0000256" key="10">
    <source>
        <dbReference type="ARBA" id="ARBA00022840"/>
    </source>
</evidence>
<feature type="transmembrane region" description="Helical" evidence="15">
    <location>
        <begin position="231"/>
        <end position="252"/>
    </location>
</feature>
<dbReference type="PRINTS" id="PR00344">
    <property type="entry name" value="BCTRLSENSOR"/>
</dbReference>
<keyword evidence="12" id="KW-0902">Two-component regulatory system</keyword>
<dbReference type="GO" id="GO:0005886">
    <property type="term" value="C:plasma membrane"/>
    <property type="evidence" value="ECO:0007669"/>
    <property type="project" value="UniProtKB-SubCell"/>
</dbReference>
<dbReference type="CDD" id="cd06225">
    <property type="entry name" value="HAMP"/>
    <property type="match status" value="1"/>
</dbReference>
<dbReference type="InterPro" id="IPR036890">
    <property type="entry name" value="HATPase_C_sf"/>
</dbReference>
<evidence type="ECO:0000259" key="17">
    <source>
        <dbReference type="PROSITE" id="PS50885"/>
    </source>
</evidence>
<evidence type="ECO:0000256" key="6">
    <source>
        <dbReference type="ARBA" id="ARBA00022679"/>
    </source>
</evidence>
<keyword evidence="8" id="KW-0547">Nucleotide-binding</keyword>
<dbReference type="Gene3D" id="1.10.287.130">
    <property type="match status" value="1"/>
</dbReference>
<keyword evidence="4" id="KW-1003">Cell membrane</keyword>
<dbReference type="Pfam" id="PF00672">
    <property type="entry name" value="HAMP"/>
    <property type="match status" value="1"/>
</dbReference>
<evidence type="ECO:0000259" key="16">
    <source>
        <dbReference type="PROSITE" id="PS50109"/>
    </source>
</evidence>
<feature type="transmembrane region" description="Helical" evidence="15">
    <location>
        <begin position="55"/>
        <end position="77"/>
    </location>
</feature>
<keyword evidence="6 18" id="KW-0808">Transferase</keyword>
<keyword evidence="7 15" id="KW-0812">Transmembrane</keyword>
<dbReference type="FunFam" id="3.30.565.10:FF:000013">
    <property type="entry name" value="Two-component sensor histidine kinase"/>
    <property type="match status" value="1"/>
</dbReference>
<feature type="domain" description="Histidine kinase" evidence="16">
    <location>
        <begin position="319"/>
        <end position="536"/>
    </location>
</feature>
<dbReference type="InterPro" id="IPR047669">
    <property type="entry name" value="MtrAB_MtrB"/>
</dbReference>
<dbReference type="PROSITE" id="PS50885">
    <property type="entry name" value="HAMP"/>
    <property type="match status" value="1"/>
</dbReference>
<dbReference type="InterPro" id="IPR004358">
    <property type="entry name" value="Sig_transdc_His_kin-like_C"/>
</dbReference>
<evidence type="ECO:0000256" key="4">
    <source>
        <dbReference type="ARBA" id="ARBA00022475"/>
    </source>
</evidence>
<feature type="domain" description="HAMP" evidence="17">
    <location>
        <begin position="252"/>
        <end position="304"/>
    </location>
</feature>
<dbReference type="PROSITE" id="PS50109">
    <property type="entry name" value="HIS_KIN"/>
    <property type="match status" value="1"/>
</dbReference>
<evidence type="ECO:0000313" key="18">
    <source>
        <dbReference type="EMBL" id="MBB6334296.1"/>
    </source>
</evidence>
<dbReference type="InterPro" id="IPR003661">
    <property type="entry name" value="HisK_dim/P_dom"/>
</dbReference>
<dbReference type="SMART" id="SM00387">
    <property type="entry name" value="HATPase_c"/>
    <property type="match status" value="1"/>
</dbReference>
<keyword evidence="5" id="KW-0597">Phosphoprotein</keyword>
<name>A0A923IYF4_9ACTO</name>
<dbReference type="Gene3D" id="3.30.565.10">
    <property type="entry name" value="Histidine kinase-like ATPase, C-terminal domain"/>
    <property type="match status" value="1"/>
</dbReference>
<dbReference type="PANTHER" id="PTHR45528">
    <property type="entry name" value="SENSOR HISTIDINE KINASE CPXA"/>
    <property type="match status" value="1"/>
</dbReference>
<dbReference type="GO" id="GO:0000155">
    <property type="term" value="F:phosphorelay sensor kinase activity"/>
    <property type="evidence" value="ECO:0007669"/>
    <property type="project" value="InterPro"/>
</dbReference>
<evidence type="ECO:0000256" key="1">
    <source>
        <dbReference type="ARBA" id="ARBA00000085"/>
    </source>
</evidence>
<dbReference type="Gene3D" id="6.10.340.10">
    <property type="match status" value="1"/>
</dbReference>
<dbReference type="InterPro" id="IPR050398">
    <property type="entry name" value="HssS/ArlS-like"/>
</dbReference>
<dbReference type="InterPro" id="IPR003660">
    <property type="entry name" value="HAMP_dom"/>
</dbReference>
<gene>
    <name evidence="18" type="ORF">HD592_000861</name>
</gene>
<dbReference type="Proteomes" id="UP000617426">
    <property type="component" value="Unassembled WGS sequence"/>
</dbReference>
<dbReference type="SUPFAM" id="SSF158472">
    <property type="entry name" value="HAMP domain-like"/>
    <property type="match status" value="1"/>
</dbReference>
<dbReference type="Pfam" id="PF00512">
    <property type="entry name" value="HisKA"/>
    <property type="match status" value="1"/>
</dbReference>
<dbReference type="GO" id="GO:0005524">
    <property type="term" value="F:ATP binding"/>
    <property type="evidence" value="ECO:0007669"/>
    <property type="project" value="UniProtKB-KW"/>
</dbReference>
<comment type="catalytic activity">
    <reaction evidence="1">
        <text>ATP + protein L-histidine = ADP + protein N-phospho-L-histidine.</text>
        <dbReference type="EC" id="2.7.13.3"/>
    </reaction>
</comment>
<evidence type="ECO:0000313" key="19">
    <source>
        <dbReference type="Proteomes" id="UP000617426"/>
    </source>
</evidence>
<evidence type="ECO:0000256" key="13">
    <source>
        <dbReference type="ARBA" id="ARBA00023136"/>
    </source>
</evidence>
<evidence type="ECO:0000256" key="5">
    <source>
        <dbReference type="ARBA" id="ARBA00022553"/>
    </source>
</evidence>
<evidence type="ECO:0000256" key="12">
    <source>
        <dbReference type="ARBA" id="ARBA00023012"/>
    </source>
</evidence>
<reference evidence="18" key="1">
    <citation type="submission" date="2020-08" db="EMBL/GenBank/DDBJ databases">
        <title>Sequencing the genomes of 1000 actinobacteria strains.</title>
        <authorList>
            <person name="Klenk H.-P."/>
        </authorList>
    </citation>
    <scope>NUCLEOTIDE SEQUENCE</scope>
    <source>
        <strain evidence="18">DSM 10695</strain>
    </source>
</reference>
<dbReference type="NCBIfam" id="NF040691">
    <property type="entry name" value="MtrAB_MtrB"/>
    <property type="match status" value="1"/>
</dbReference>
<evidence type="ECO:0000256" key="3">
    <source>
        <dbReference type="ARBA" id="ARBA00012438"/>
    </source>
</evidence>
<dbReference type="InterPro" id="IPR036097">
    <property type="entry name" value="HisK_dim/P_sf"/>
</dbReference>
<dbReference type="SMART" id="SM00304">
    <property type="entry name" value="HAMP"/>
    <property type="match status" value="1"/>
</dbReference>
<evidence type="ECO:0000256" key="8">
    <source>
        <dbReference type="ARBA" id="ARBA00022741"/>
    </source>
</evidence>
<evidence type="ECO:0000256" key="14">
    <source>
        <dbReference type="ARBA" id="ARBA00035305"/>
    </source>
</evidence>
<keyword evidence="19" id="KW-1185">Reference proteome</keyword>
<evidence type="ECO:0000256" key="15">
    <source>
        <dbReference type="SAM" id="Phobius"/>
    </source>
</evidence>
<dbReference type="SUPFAM" id="SSF47384">
    <property type="entry name" value="Homodimeric domain of signal transducing histidine kinase"/>
    <property type="match status" value="1"/>
</dbReference>
<dbReference type="RefSeq" id="WP_407822402.1">
    <property type="nucleotide sequence ID" value="NZ_JACHMK010000001.1"/>
</dbReference>
<keyword evidence="13 15" id="KW-0472">Membrane</keyword>
<dbReference type="CDD" id="cd00082">
    <property type="entry name" value="HisKA"/>
    <property type="match status" value="1"/>
</dbReference>
<dbReference type="EC" id="2.7.13.3" evidence="3"/>
<keyword evidence="9 18" id="KW-0418">Kinase</keyword>
<dbReference type="EMBL" id="JACHMK010000001">
    <property type="protein sequence ID" value="MBB6334296.1"/>
    <property type="molecule type" value="Genomic_DNA"/>
</dbReference>
<proteinExistence type="predicted"/>
<dbReference type="AlphaFoldDB" id="A0A923IYF4"/>
<evidence type="ECO:0000256" key="7">
    <source>
        <dbReference type="ARBA" id="ARBA00022692"/>
    </source>
</evidence>
<dbReference type="CDD" id="cd00075">
    <property type="entry name" value="HATPase"/>
    <property type="match status" value="1"/>
</dbReference>
<keyword evidence="11 15" id="KW-1133">Transmembrane helix</keyword>
<accession>A0A923IYF4</accession>
<protein>
    <recommendedName>
        <fullName evidence="14">Sensor histidine kinase MtrB</fullName>
        <ecNumber evidence="3">2.7.13.3</ecNumber>
    </recommendedName>
</protein>
<comment type="subcellular location">
    <subcellularLocation>
        <location evidence="2">Cell membrane</location>
        <topology evidence="2">Multi-pass membrane protein</topology>
    </subcellularLocation>
</comment>
<evidence type="ECO:0000256" key="2">
    <source>
        <dbReference type="ARBA" id="ARBA00004651"/>
    </source>
</evidence>
<dbReference type="SMART" id="SM00388">
    <property type="entry name" value="HisKA"/>
    <property type="match status" value="1"/>
</dbReference>
<dbReference type="Pfam" id="PF02518">
    <property type="entry name" value="HATPase_c"/>
    <property type="match status" value="1"/>
</dbReference>
<keyword evidence="10" id="KW-0067">ATP-binding</keyword>
<comment type="caution">
    <text evidence="18">The sequence shown here is derived from an EMBL/GenBank/DDBJ whole genome shotgun (WGS) entry which is preliminary data.</text>
</comment>